<dbReference type="AlphaFoldDB" id="W4FR76"/>
<name>W4FR76_APHAT</name>
<dbReference type="Pfam" id="PF22594">
    <property type="entry name" value="GTP-eEF1A_C"/>
    <property type="match status" value="1"/>
</dbReference>
<evidence type="ECO:0000256" key="3">
    <source>
        <dbReference type="ARBA" id="ARBA00022490"/>
    </source>
</evidence>
<dbReference type="SUPFAM" id="SSF50465">
    <property type="entry name" value="EF-Tu/eEF-1alpha/eIF2-gamma C-terminal domain"/>
    <property type="match status" value="1"/>
</dbReference>
<keyword evidence="6" id="KW-0648">Protein biosynthesis</keyword>
<dbReference type="VEuPathDB" id="FungiDB:H257_14941"/>
<comment type="catalytic activity">
    <reaction evidence="8">
        <text>GTP + H2O = GDP + phosphate + H(+)</text>
        <dbReference type="Rhea" id="RHEA:19669"/>
        <dbReference type="ChEBI" id="CHEBI:15377"/>
        <dbReference type="ChEBI" id="CHEBI:15378"/>
        <dbReference type="ChEBI" id="CHEBI:37565"/>
        <dbReference type="ChEBI" id="CHEBI:43474"/>
        <dbReference type="ChEBI" id="CHEBI:58189"/>
    </reaction>
    <physiologicalReaction direction="left-to-right" evidence="8">
        <dbReference type="Rhea" id="RHEA:19670"/>
    </physiologicalReaction>
</comment>
<dbReference type="InterPro" id="IPR050100">
    <property type="entry name" value="TRAFAC_GTPase_members"/>
</dbReference>
<dbReference type="CDD" id="cd04093">
    <property type="entry name" value="HBS1_C_III"/>
    <property type="match status" value="1"/>
</dbReference>
<comment type="similarity">
    <text evidence="2">Belongs to the TRAFAC class translation factor GTPase superfamily. Classic translation factor GTPase family. EF-Tu/EF-1A subfamily.</text>
</comment>
<feature type="domain" description="Tr-type G" evidence="10">
    <location>
        <begin position="212"/>
        <end position="437"/>
    </location>
</feature>
<dbReference type="Pfam" id="PF00009">
    <property type="entry name" value="GTP_EFTU"/>
    <property type="match status" value="1"/>
</dbReference>
<sequence length="637" mass="68747">MSRHRNVRNRAYSYDDEDYDDDYNYDEPSPSAQSHIYRRDSPTKQSSVFSFIDTHHPPDGEDAFDDTELALPLLDQIRSTIDVSSMSDEFLVDQIRVHNYDLDKAIIGLMEHKKRTTSQTAVSALPTQVVLPKVQALALGDKPKPPTKSTTKGSASSAVATVPAPSAKAPAGAIAGGGVYQMLTPTERAAFEKAERAAQGKAAAAHSQTDGKAKINMVVIGHVDAGKSTITGHLLFRLGYVSKQIMHKYEKQSRDAGKASFAFAWVMDADEEERARGVTMDVGTSYFATSSKHVTLLDAPGHRDFIPKMIAGASQADVAVLVVPASTGEFEGSFERDGQTKEHTLLVRSLGVSQMIVAVNKMDSVNWSQARFEYIQTTLRAFLQQSGFKLDQLWFVPVSGLSGTNLIAPPDLADAAWYSGPTLVQAIDNFAPPQRPITKPFRMGISDVSKSMSLGLTVSGRVYTGALSTGDTVLLMPGGVRATVKAIEMNGLPVLLASAGDNVDVGLAGLDPSALHVGGLLCSVVSPVRMVRKFEAQIMTMPGVEVPLVKGTCVTLHIHSVDEPVHVTRLVSTLKKSGEVDKKKPRCITRNSSAVVQISSQRPLGLELFSEFRNLGRFTLRDRGVTLAAGIVSEILL</sequence>
<comment type="subcellular location">
    <subcellularLocation>
        <location evidence="1">Cytoplasm</location>
    </subcellularLocation>
</comment>
<dbReference type="Pfam" id="PF03144">
    <property type="entry name" value="GTP_EFTU_D2"/>
    <property type="match status" value="1"/>
</dbReference>
<dbReference type="GeneID" id="20816937"/>
<evidence type="ECO:0000256" key="8">
    <source>
        <dbReference type="ARBA" id="ARBA00049117"/>
    </source>
</evidence>
<evidence type="ECO:0000256" key="9">
    <source>
        <dbReference type="SAM" id="MobiDB-lite"/>
    </source>
</evidence>
<evidence type="ECO:0000256" key="6">
    <source>
        <dbReference type="ARBA" id="ARBA00022917"/>
    </source>
</evidence>
<keyword evidence="7" id="KW-0342">GTP-binding</keyword>
<keyword evidence="3" id="KW-0963">Cytoplasm</keyword>
<dbReference type="Gene3D" id="2.40.30.10">
    <property type="entry name" value="Translation factors"/>
    <property type="match status" value="2"/>
</dbReference>
<dbReference type="GO" id="GO:0005525">
    <property type="term" value="F:GTP binding"/>
    <property type="evidence" value="ECO:0007669"/>
    <property type="project" value="UniProtKB-KW"/>
</dbReference>
<protein>
    <submittedName>
        <fullName evidence="11">Translation elongation factor Tu</fullName>
    </submittedName>
</protein>
<feature type="compositionally biased region" description="Acidic residues" evidence="9">
    <location>
        <begin position="14"/>
        <end position="25"/>
    </location>
</feature>
<feature type="region of interest" description="Disordered" evidence="9">
    <location>
        <begin position="139"/>
        <end position="162"/>
    </location>
</feature>
<evidence type="ECO:0000313" key="11">
    <source>
        <dbReference type="EMBL" id="ETV69319.1"/>
    </source>
</evidence>
<dbReference type="InterPro" id="IPR000795">
    <property type="entry name" value="T_Tr_GTP-bd_dom"/>
</dbReference>
<dbReference type="InterPro" id="IPR009001">
    <property type="entry name" value="Transl_elong_EF1A/Init_IF2_C"/>
</dbReference>
<dbReference type="STRING" id="112090.W4FR76"/>
<dbReference type="CDD" id="cd01883">
    <property type="entry name" value="EF1_alpha"/>
    <property type="match status" value="1"/>
</dbReference>
<dbReference type="InterPro" id="IPR054696">
    <property type="entry name" value="GTP-eEF1A_C"/>
</dbReference>
<dbReference type="InterPro" id="IPR004161">
    <property type="entry name" value="EFTu-like_2"/>
</dbReference>
<evidence type="ECO:0000256" key="2">
    <source>
        <dbReference type="ARBA" id="ARBA00007249"/>
    </source>
</evidence>
<dbReference type="FunFam" id="2.40.30.10:FF:000121">
    <property type="entry name" value="Translation elongation factor Tu"/>
    <property type="match status" value="1"/>
</dbReference>
<dbReference type="InterPro" id="IPR027417">
    <property type="entry name" value="P-loop_NTPase"/>
</dbReference>
<keyword evidence="4" id="KW-0547">Nucleotide-binding</keyword>
<accession>W4FR76</accession>
<dbReference type="Gene3D" id="3.40.50.300">
    <property type="entry name" value="P-loop containing nucleotide triphosphate hydrolases"/>
    <property type="match status" value="1"/>
</dbReference>
<feature type="region of interest" description="Disordered" evidence="9">
    <location>
        <begin position="1"/>
        <end position="40"/>
    </location>
</feature>
<dbReference type="FunFam" id="2.40.30.10:FF:000020">
    <property type="entry name" value="Translation elongation factor EF-1"/>
    <property type="match status" value="1"/>
</dbReference>
<gene>
    <name evidence="11" type="ORF">H257_14941</name>
</gene>
<evidence type="ECO:0000256" key="5">
    <source>
        <dbReference type="ARBA" id="ARBA00022801"/>
    </source>
</evidence>
<dbReference type="CDD" id="cd16267">
    <property type="entry name" value="HBS1-like_II"/>
    <property type="match status" value="1"/>
</dbReference>
<evidence type="ECO:0000256" key="4">
    <source>
        <dbReference type="ARBA" id="ARBA00022741"/>
    </source>
</evidence>
<evidence type="ECO:0000256" key="1">
    <source>
        <dbReference type="ARBA" id="ARBA00004496"/>
    </source>
</evidence>
<dbReference type="SUPFAM" id="SSF52540">
    <property type="entry name" value="P-loop containing nucleoside triphosphate hydrolases"/>
    <property type="match status" value="1"/>
</dbReference>
<proteinExistence type="inferred from homology"/>
<keyword evidence="11" id="KW-0251">Elongation factor</keyword>
<dbReference type="PRINTS" id="PR00315">
    <property type="entry name" value="ELONGATNFCT"/>
</dbReference>
<evidence type="ECO:0000259" key="10">
    <source>
        <dbReference type="PROSITE" id="PS51722"/>
    </source>
</evidence>
<reference evidence="11" key="1">
    <citation type="submission" date="2013-12" db="EMBL/GenBank/DDBJ databases">
        <title>The Genome Sequence of Aphanomyces astaci APO3.</title>
        <authorList>
            <consortium name="The Broad Institute Genomics Platform"/>
            <person name="Russ C."/>
            <person name="Tyler B."/>
            <person name="van West P."/>
            <person name="Dieguez-Uribeondo J."/>
            <person name="Young S.K."/>
            <person name="Zeng Q."/>
            <person name="Gargeya S."/>
            <person name="Fitzgerald M."/>
            <person name="Abouelleil A."/>
            <person name="Alvarado L."/>
            <person name="Chapman S.B."/>
            <person name="Gainer-Dewar J."/>
            <person name="Goldberg J."/>
            <person name="Griggs A."/>
            <person name="Gujja S."/>
            <person name="Hansen M."/>
            <person name="Howarth C."/>
            <person name="Imamovic A."/>
            <person name="Ireland A."/>
            <person name="Larimer J."/>
            <person name="McCowan C."/>
            <person name="Murphy C."/>
            <person name="Pearson M."/>
            <person name="Poon T.W."/>
            <person name="Priest M."/>
            <person name="Roberts A."/>
            <person name="Saif S."/>
            <person name="Shea T."/>
            <person name="Sykes S."/>
            <person name="Wortman J."/>
            <person name="Nusbaum C."/>
            <person name="Birren B."/>
        </authorList>
    </citation>
    <scope>NUCLEOTIDE SEQUENCE [LARGE SCALE GENOMIC DNA]</scope>
    <source>
        <strain evidence="11">APO3</strain>
    </source>
</reference>
<dbReference type="InterPro" id="IPR009000">
    <property type="entry name" value="Transl_B-barrel_sf"/>
</dbReference>
<feature type="compositionally biased region" description="Low complexity" evidence="9">
    <location>
        <begin position="147"/>
        <end position="162"/>
    </location>
</feature>
<dbReference type="GO" id="GO:0005737">
    <property type="term" value="C:cytoplasm"/>
    <property type="evidence" value="ECO:0007669"/>
    <property type="project" value="UniProtKB-SubCell"/>
</dbReference>
<organism evidence="11">
    <name type="scientific">Aphanomyces astaci</name>
    <name type="common">Crayfish plague agent</name>
    <dbReference type="NCBI Taxonomy" id="112090"/>
    <lineage>
        <taxon>Eukaryota</taxon>
        <taxon>Sar</taxon>
        <taxon>Stramenopiles</taxon>
        <taxon>Oomycota</taxon>
        <taxon>Saprolegniomycetes</taxon>
        <taxon>Saprolegniales</taxon>
        <taxon>Verrucalvaceae</taxon>
        <taxon>Aphanomyces</taxon>
    </lineage>
</organism>
<dbReference type="PANTHER" id="PTHR23115">
    <property type="entry name" value="TRANSLATION FACTOR"/>
    <property type="match status" value="1"/>
</dbReference>
<dbReference type="GO" id="GO:0003924">
    <property type="term" value="F:GTPase activity"/>
    <property type="evidence" value="ECO:0007669"/>
    <property type="project" value="InterPro"/>
</dbReference>
<dbReference type="FunFam" id="3.40.50.300:FF:000204">
    <property type="entry name" value="Translation elongation factor Tu"/>
    <property type="match status" value="1"/>
</dbReference>
<dbReference type="GO" id="GO:0003746">
    <property type="term" value="F:translation elongation factor activity"/>
    <property type="evidence" value="ECO:0007669"/>
    <property type="project" value="UniProtKB-KW"/>
</dbReference>
<evidence type="ECO:0000256" key="7">
    <source>
        <dbReference type="ARBA" id="ARBA00023134"/>
    </source>
</evidence>
<keyword evidence="5" id="KW-0378">Hydrolase</keyword>
<dbReference type="SUPFAM" id="SSF50447">
    <property type="entry name" value="Translation proteins"/>
    <property type="match status" value="1"/>
</dbReference>
<dbReference type="EMBL" id="KI913177">
    <property type="protein sequence ID" value="ETV69319.1"/>
    <property type="molecule type" value="Genomic_DNA"/>
</dbReference>
<dbReference type="OrthoDB" id="342024at2759"/>
<dbReference type="RefSeq" id="XP_009841176.1">
    <property type="nucleotide sequence ID" value="XM_009842874.1"/>
</dbReference>
<dbReference type="PROSITE" id="PS51722">
    <property type="entry name" value="G_TR_2"/>
    <property type="match status" value="1"/>
</dbReference>